<comment type="catalytic activity">
    <reaction evidence="9 11">
        <text>dTMP + ATP = dTDP + ADP</text>
        <dbReference type="Rhea" id="RHEA:13517"/>
        <dbReference type="ChEBI" id="CHEBI:30616"/>
        <dbReference type="ChEBI" id="CHEBI:58369"/>
        <dbReference type="ChEBI" id="CHEBI:63528"/>
        <dbReference type="ChEBI" id="CHEBI:456216"/>
        <dbReference type="EC" id="2.7.4.9"/>
    </reaction>
</comment>
<dbReference type="GO" id="GO:0005524">
    <property type="term" value="F:ATP binding"/>
    <property type="evidence" value="ECO:0007669"/>
    <property type="project" value="UniProtKB-UniRule"/>
</dbReference>
<dbReference type="PATRIC" id="fig|1618448.3.peg.700"/>
<dbReference type="Pfam" id="PF02223">
    <property type="entry name" value="Thymidylate_kin"/>
    <property type="match status" value="1"/>
</dbReference>
<dbReference type="SUPFAM" id="SSF52540">
    <property type="entry name" value="P-loop containing nucleoside triphosphate hydrolases"/>
    <property type="match status" value="1"/>
</dbReference>
<evidence type="ECO:0000256" key="5">
    <source>
        <dbReference type="ARBA" id="ARBA00022727"/>
    </source>
</evidence>
<comment type="caution">
    <text evidence="13">The sequence shown here is derived from an EMBL/GenBank/DDBJ whole genome shotgun (WGS) entry which is preliminary data.</text>
</comment>
<dbReference type="Gene3D" id="3.40.50.300">
    <property type="entry name" value="P-loop containing nucleotide triphosphate hydrolases"/>
    <property type="match status" value="1"/>
</dbReference>
<sequence length="212" mass="23558">MKRGLFIVFEGGEGAGKSTQTELLVRQLRATDHQVVVTREPGGTRIVITSLGGRYIFLDAVTEAYLMAASRAQHVRETIAPALHEGNIVVCDRYVDSSIAYQGYGRALGEAVIADLNVLAVDDAQPDMVLLLNLPTEVGHERVEKEGKRKDRLDLQEKDFYERVNNGYLTLAKTNPNRYVVVDATKSIEEVASVIWKIVEDALARRDEKKST</sequence>
<dbReference type="HAMAP" id="MF_00165">
    <property type="entry name" value="Thymidylate_kinase"/>
    <property type="match status" value="1"/>
</dbReference>
<dbReference type="PANTHER" id="PTHR10344">
    <property type="entry name" value="THYMIDYLATE KINASE"/>
    <property type="match status" value="1"/>
</dbReference>
<reference evidence="13 14" key="1">
    <citation type="journal article" date="2015" name="Nature">
        <title>rRNA introns, odd ribosomes, and small enigmatic genomes across a large radiation of phyla.</title>
        <authorList>
            <person name="Brown C.T."/>
            <person name="Hug L.A."/>
            <person name="Thomas B.C."/>
            <person name="Sharon I."/>
            <person name="Castelle C.J."/>
            <person name="Singh A."/>
            <person name="Wilkins M.J."/>
            <person name="Williams K.H."/>
            <person name="Banfield J.F."/>
        </authorList>
    </citation>
    <scope>NUCLEOTIDE SEQUENCE [LARGE SCALE GENOMIC DNA]</scope>
</reference>
<dbReference type="GO" id="GO:0005829">
    <property type="term" value="C:cytosol"/>
    <property type="evidence" value="ECO:0007669"/>
    <property type="project" value="TreeGrafter"/>
</dbReference>
<keyword evidence="8 11" id="KW-0067">ATP-binding</keyword>
<dbReference type="InterPro" id="IPR018095">
    <property type="entry name" value="Thymidylate_kin_CS"/>
</dbReference>
<feature type="binding site" evidence="11">
    <location>
        <begin position="11"/>
        <end position="18"/>
    </location>
    <ligand>
        <name>ATP</name>
        <dbReference type="ChEBI" id="CHEBI:30616"/>
    </ligand>
</feature>
<dbReference type="GO" id="GO:0006227">
    <property type="term" value="P:dUDP biosynthetic process"/>
    <property type="evidence" value="ECO:0007669"/>
    <property type="project" value="TreeGrafter"/>
</dbReference>
<evidence type="ECO:0000259" key="12">
    <source>
        <dbReference type="Pfam" id="PF02223"/>
    </source>
</evidence>
<evidence type="ECO:0000256" key="7">
    <source>
        <dbReference type="ARBA" id="ARBA00022777"/>
    </source>
</evidence>
<protein>
    <recommendedName>
        <fullName evidence="3 11">Thymidylate kinase</fullName>
        <ecNumber evidence="2 11">2.7.4.9</ecNumber>
    </recommendedName>
    <alternativeName>
        <fullName evidence="11">dTMP kinase</fullName>
    </alternativeName>
</protein>
<keyword evidence="4 11" id="KW-0808">Transferase</keyword>
<gene>
    <name evidence="11" type="primary">tmk</name>
    <name evidence="13" type="ORF">UY48_C0016G0002</name>
</gene>
<dbReference type="EC" id="2.7.4.9" evidence="2 11"/>
<dbReference type="NCBIfam" id="TIGR00041">
    <property type="entry name" value="DTMP_kinase"/>
    <property type="match status" value="1"/>
</dbReference>
<evidence type="ECO:0000313" key="14">
    <source>
        <dbReference type="Proteomes" id="UP000034588"/>
    </source>
</evidence>
<dbReference type="GO" id="GO:0004798">
    <property type="term" value="F:dTMP kinase activity"/>
    <property type="evidence" value="ECO:0007669"/>
    <property type="project" value="UniProtKB-UniRule"/>
</dbReference>
<evidence type="ECO:0000256" key="10">
    <source>
        <dbReference type="ARBA" id="ARBA00057735"/>
    </source>
</evidence>
<dbReference type="EMBL" id="LCQD01000016">
    <property type="protein sequence ID" value="KKW11555.1"/>
    <property type="molecule type" value="Genomic_DNA"/>
</dbReference>
<keyword evidence="7 11" id="KW-0418">Kinase</keyword>
<organism evidence="13 14">
    <name type="scientific">Candidatus Gottesmanbacteria bacterium GW2011_GWB1_49_7</name>
    <dbReference type="NCBI Taxonomy" id="1618448"/>
    <lineage>
        <taxon>Bacteria</taxon>
        <taxon>Candidatus Gottesmaniibacteriota</taxon>
    </lineage>
</organism>
<proteinExistence type="inferred from homology"/>
<evidence type="ECO:0000256" key="8">
    <source>
        <dbReference type="ARBA" id="ARBA00022840"/>
    </source>
</evidence>
<evidence type="ECO:0000256" key="2">
    <source>
        <dbReference type="ARBA" id="ARBA00012980"/>
    </source>
</evidence>
<keyword evidence="5 11" id="KW-0545">Nucleotide biosynthesis</keyword>
<accession>A0A0G1VYY7</accession>
<dbReference type="InterPro" id="IPR018094">
    <property type="entry name" value="Thymidylate_kinase"/>
</dbReference>
<dbReference type="CDD" id="cd01672">
    <property type="entry name" value="TMPK"/>
    <property type="match status" value="1"/>
</dbReference>
<dbReference type="InterPro" id="IPR039430">
    <property type="entry name" value="Thymidylate_kin-like_dom"/>
</dbReference>
<evidence type="ECO:0000256" key="9">
    <source>
        <dbReference type="ARBA" id="ARBA00048743"/>
    </source>
</evidence>
<evidence type="ECO:0000256" key="6">
    <source>
        <dbReference type="ARBA" id="ARBA00022741"/>
    </source>
</evidence>
<evidence type="ECO:0000256" key="3">
    <source>
        <dbReference type="ARBA" id="ARBA00017144"/>
    </source>
</evidence>
<dbReference type="AlphaFoldDB" id="A0A0G1VYY7"/>
<comment type="function">
    <text evidence="10 11">Phosphorylation of dTMP to form dTDP in both de novo and salvage pathways of dTTP synthesis.</text>
</comment>
<dbReference type="PROSITE" id="PS01331">
    <property type="entry name" value="THYMIDYLATE_KINASE"/>
    <property type="match status" value="1"/>
</dbReference>
<dbReference type="GO" id="GO:0006233">
    <property type="term" value="P:dTDP biosynthetic process"/>
    <property type="evidence" value="ECO:0007669"/>
    <property type="project" value="InterPro"/>
</dbReference>
<dbReference type="PANTHER" id="PTHR10344:SF4">
    <property type="entry name" value="UMP-CMP KINASE 2, MITOCHONDRIAL"/>
    <property type="match status" value="1"/>
</dbReference>
<evidence type="ECO:0000256" key="11">
    <source>
        <dbReference type="HAMAP-Rule" id="MF_00165"/>
    </source>
</evidence>
<keyword evidence="6 11" id="KW-0547">Nucleotide-binding</keyword>
<comment type="similarity">
    <text evidence="1 11">Belongs to the thymidylate kinase family.</text>
</comment>
<evidence type="ECO:0000256" key="1">
    <source>
        <dbReference type="ARBA" id="ARBA00009776"/>
    </source>
</evidence>
<dbReference type="Proteomes" id="UP000034588">
    <property type="component" value="Unassembled WGS sequence"/>
</dbReference>
<name>A0A0G1VYY7_9BACT</name>
<dbReference type="InterPro" id="IPR027417">
    <property type="entry name" value="P-loop_NTPase"/>
</dbReference>
<feature type="domain" description="Thymidylate kinase-like" evidence="12">
    <location>
        <begin position="9"/>
        <end position="193"/>
    </location>
</feature>
<evidence type="ECO:0000256" key="4">
    <source>
        <dbReference type="ARBA" id="ARBA00022679"/>
    </source>
</evidence>
<evidence type="ECO:0000313" key="13">
    <source>
        <dbReference type="EMBL" id="KKW11555.1"/>
    </source>
</evidence>
<dbReference type="GO" id="GO:0006235">
    <property type="term" value="P:dTTP biosynthetic process"/>
    <property type="evidence" value="ECO:0007669"/>
    <property type="project" value="UniProtKB-UniRule"/>
</dbReference>
<dbReference type="FunFam" id="3.40.50.300:FF:000225">
    <property type="entry name" value="Thymidylate kinase"/>
    <property type="match status" value="1"/>
</dbReference>